<gene>
    <name evidence="3" type="primary">TPHA0F03680</name>
    <name evidence="3" type="ordered locus">TPHA_0F03680</name>
</gene>
<evidence type="ECO:0000256" key="1">
    <source>
        <dbReference type="SAM" id="Coils"/>
    </source>
</evidence>
<evidence type="ECO:0000313" key="4">
    <source>
        <dbReference type="Proteomes" id="UP000005666"/>
    </source>
</evidence>
<dbReference type="KEGG" id="tpf:TPHA_0F03680"/>
<dbReference type="OMA" id="AHIMANA"/>
<sequence>MIDNSNEVAKLRRRLEEQETRIQELEDALEQKELTTPSQPTSQYDLEVQASYNRLKGRGKYLQFYLPLFISSFFILLTIIHLFHLFWGMFQTIPFFKNGTSAIVKSEHVRNLSAIARSSSVISVSQSTDFTFPVKRESWGEASVDGAIAVFGTVAAGASSLYIAACQPTFLALLGITVPAGAGLLIGTCLWTGALLGTFIFAGTVLSSKGKSGDWIYDSDSSVASDKGLKKRSDNSLPGYAHIMANAFIYVDGRKHHNVVSTIDKHDLTIHDMLVSANALYSNATGEMVHAGYHFVHSQEFHNVSTVTDIDGLDDAIETLARCGNSTYCPSLQINSTNSTFEKRSTDPFWMSYNDWGCNLGYLEDWVEWSEYTKAAQEYAYSNPFGLVTQVQNCNSAQCYASASKFCLSGGMSNTKGQDSAWVGEVYVKAYGGVDGECYNG</sequence>
<dbReference type="HOGENOM" id="CLU_050574_0_0_1"/>
<dbReference type="Proteomes" id="UP000005666">
    <property type="component" value="Chromosome 6"/>
</dbReference>
<keyword evidence="4" id="KW-1185">Reference proteome</keyword>
<keyword evidence="2" id="KW-1133">Transmembrane helix</keyword>
<evidence type="ECO:0000313" key="3">
    <source>
        <dbReference type="EMBL" id="CCE63848.1"/>
    </source>
</evidence>
<dbReference type="RefSeq" id="XP_003686282.1">
    <property type="nucleotide sequence ID" value="XM_003686234.1"/>
</dbReference>
<reference evidence="3 4" key="1">
    <citation type="journal article" date="2011" name="Proc. Natl. Acad. Sci. U.S.A.">
        <title>Evolutionary erosion of yeast sex chromosomes by mating-type switching accidents.</title>
        <authorList>
            <person name="Gordon J.L."/>
            <person name="Armisen D."/>
            <person name="Proux-Wera E."/>
            <person name="Oheigeartaigh S.S."/>
            <person name="Byrne K.P."/>
            <person name="Wolfe K.H."/>
        </authorList>
    </citation>
    <scope>NUCLEOTIDE SEQUENCE [LARGE SCALE GENOMIC DNA]</scope>
    <source>
        <strain evidence="4">ATCC 24235 / CBS 4417 / NBRC 1672 / NRRL Y-8282 / UCD 70-5</strain>
    </source>
</reference>
<dbReference type="GeneID" id="11535557"/>
<organism evidence="3 4">
    <name type="scientific">Tetrapisispora phaffii (strain ATCC 24235 / CBS 4417 / NBRC 1672 / NRRL Y-8282 / UCD 70-5)</name>
    <name type="common">Yeast</name>
    <name type="synonym">Fabospora phaffii</name>
    <dbReference type="NCBI Taxonomy" id="1071381"/>
    <lineage>
        <taxon>Eukaryota</taxon>
        <taxon>Fungi</taxon>
        <taxon>Dikarya</taxon>
        <taxon>Ascomycota</taxon>
        <taxon>Saccharomycotina</taxon>
        <taxon>Saccharomycetes</taxon>
        <taxon>Saccharomycetales</taxon>
        <taxon>Saccharomycetaceae</taxon>
        <taxon>Tetrapisispora</taxon>
    </lineage>
</organism>
<feature type="transmembrane region" description="Helical" evidence="2">
    <location>
        <begin position="146"/>
        <end position="164"/>
    </location>
</feature>
<keyword evidence="1" id="KW-0175">Coiled coil</keyword>
<dbReference type="EMBL" id="HE612861">
    <property type="protein sequence ID" value="CCE63848.1"/>
    <property type="molecule type" value="Genomic_DNA"/>
</dbReference>
<dbReference type="OrthoDB" id="4095634at2759"/>
<feature type="coiled-coil region" evidence="1">
    <location>
        <begin position="1"/>
        <end position="35"/>
    </location>
</feature>
<name>G8BUR2_TETPH</name>
<accession>G8BUR2</accession>
<keyword evidence="2" id="KW-0472">Membrane</keyword>
<keyword evidence="2" id="KW-0812">Transmembrane</keyword>
<feature type="transmembrane region" description="Helical" evidence="2">
    <location>
        <begin position="64"/>
        <end position="87"/>
    </location>
</feature>
<feature type="transmembrane region" description="Helical" evidence="2">
    <location>
        <begin position="171"/>
        <end position="202"/>
    </location>
</feature>
<proteinExistence type="predicted"/>
<dbReference type="AlphaFoldDB" id="G8BUR2"/>
<protein>
    <submittedName>
        <fullName evidence="3">Uncharacterized protein</fullName>
    </submittedName>
</protein>
<evidence type="ECO:0000256" key="2">
    <source>
        <dbReference type="SAM" id="Phobius"/>
    </source>
</evidence>
<dbReference type="eggNOG" id="ENOG502S7HG">
    <property type="taxonomic scope" value="Eukaryota"/>
</dbReference>